<dbReference type="EMBL" id="JBEAAL010000017">
    <property type="protein sequence ID" value="MEQ1407291.1"/>
    <property type="molecule type" value="Genomic_DNA"/>
</dbReference>
<dbReference type="PROSITE" id="PS51208">
    <property type="entry name" value="AUTOTRANSPORTER"/>
    <property type="match status" value="1"/>
</dbReference>
<dbReference type="InterPro" id="IPR005546">
    <property type="entry name" value="Autotransporte_beta"/>
</dbReference>
<name>A0ABV0M611_9HYPH</name>
<gene>
    <name evidence="4" type="ORF">ABK249_20365</name>
</gene>
<dbReference type="SMART" id="SM00869">
    <property type="entry name" value="Autotransporter"/>
    <property type="match status" value="1"/>
</dbReference>
<dbReference type="InterPro" id="IPR012332">
    <property type="entry name" value="Autotransporter_pectin_lyase_C"/>
</dbReference>
<evidence type="ECO:0000313" key="4">
    <source>
        <dbReference type="EMBL" id="MEQ1407291.1"/>
    </source>
</evidence>
<dbReference type="InterPro" id="IPR006315">
    <property type="entry name" value="OM_autotransptr_brl_dom"/>
</dbReference>
<dbReference type="InterPro" id="IPR030895">
    <property type="entry name" value="T5SS_PEPC_rpt"/>
</dbReference>
<dbReference type="Pfam" id="PF03797">
    <property type="entry name" value="Autotransporter"/>
    <property type="match status" value="1"/>
</dbReference>
<sequence>MSGRTWTLLASTALVNCLAGLVANAPASAQSVTTSGEVNPSPATSPVWNVGGELHVGDVGVGSLVLEGGGVVNNTSASVGNQAGSSGTATVIGHGSTWTNNGYVSIGYFGSGTLNIEGGGTVNTTYGYIGANSGSTGTTIVTGNGSTWHNTGSLTIGQSGNGTLSIEDGGVVDNTSGYVGFSPHSIGRVTVVGAGSTWSNSQDLYVGHFGYGTLDIEAGGTVNNKYGYIGSKSGSTGIATVTGTGSTWTMVDDLAVGDGGAGTLSVEAAGQVRSGFGYVGTGSGAEGRVTVTGTGSQWTAAHSLFVGDAGGSGWLLIADGGSVANGYAVIGSSTGTGTDGTVIVTGAHSKWDNLGDLNIGNSGTGRLSVEDGGSVVTGWGSFVGYGVGAVGTAVVSGAGSSWSSALNLSVGVFGNGELAVTNGGRISSYGGFIGDFAGSSGAITISGIGSSWNDAADVTIGNNGAGTLSVEDGGQVLNALGFIGKETGATGTATVTGIGSSWTNSADLTIGGSGTGSLTIAHGGAVINKDAFIARHSGGAGEVVVQGMETTWTGERIFVGLVGTGKLTIAQGGTVSSALGILGWNSGSNGSATVTGAGSTWINRTDLAIGDLGYGTLTIEQDGKVSAGGAITLGAQAGSIGTLNIGAAAGNAAVAAGTLDVASLAFGAGTGTLVFNHSGLADGSSVKFAADIGGHGTILHESGDTILGGNGSHFTGVTEVTGGRLTVADRFGGSASVRGGQLLVNGSFGGDVTASDMGTVTGTGTIDGDLSLSNGGILLGAQGTTLSIGGDLDLDDGSIIDVALGGTLTSALFDIGGNLTLDGTLAVADQGGFGAGVYRLFDYAGSLTDHGLGIGPTPAGIVADDLRIQTAVSGQVNLISTAGAELGFWDGANAALHDNGAVDGGSGVWSADGRNWTSGDGAFNGSFKPNPTFAIFQGPSGAVTVDNSAGAVGVTGMQFASDGYGIAGDTVTLLGINGESIIRVGDGGATDSGMAAGISASLGGVSRLVKTGAGSLVLSGKNTYTGGTRIASGTLWLSSDANLGATSGGLIFDGGTLATATGFNSNRTITLDDIGRFDVFGDRELALSGAISGAGGIEKSGTGTLKLAGNNLYEGNTLVRAGTLTGSADAIRGSIGNAGTVVFEQDADAAFAGDIAGLGGDRGAMIKRGAGTLTLTGVSLLDWDIDEGGMVSTTDRFAGDIDLAQGTGFTFDQIYDGTYDGAISGSGTVSFLGGGRIALTGDNAAFTGFSEVSDTTLIVNEALGGSALIGNGGRLQGSGTIGSGDGSTVTLAPGSTLAPGNSIGTLTVDGELVLDVGSRYEVEVAPGGKDTDLIKVTGSATLNGGSVVHIGMTGAYDPTATYTIITADEGVSGAFDAVTSAFAFLDPKLGYSTNNVTLMLSRNDIDFAQAAMTRNQIAAAQGADTLTVGNDLYDAIVQLDETTARAAFDQISGEIHASVTTGLIEDSRHIRSAANDRLRAAFQGVAASTDPVIAYGADGLAAVPASADAGIAVWASGFGSWGSTDENGNAAHLDRSIGGFVGGADAMLTDAWRVGFLAGYSQSSSSTNDRASSSSGDNYHVGFYAGSRSGDFAFRSGLAYTWNDIETDRSVGFTGFADSLGANYNAATFQAFGEFAYGMETKVARLEPFVNLAHVRVGSDGYRETGGAAALTSSSLTTDTTFTTLGLRAENKVAIGRMQIGITGMLGWRRAFGDTTPTVTHAFAGSDAFTVAGNPIARDAAVVEAGIDVDVAPGANLTIAYQGQIANGARDHGFTAKLGVKF</sequence>
<feature type="domain" description="Autotransporter" evidence="3">
    <location>
        <begin position="1506"/>
        <end position="1782"/>
    </location>
</feature>
<proteinExistence type="predicted"/>
<evidence type="ECO:0000256" key="2">
    <source>
        <dbReference type="SAM" id="SignalP"/>
    </source>
</evidence>
<dbReference type="SUPFAM" id="SSF51126">
    <property type="entry name" value="Pectin lyase-like"/>
    <property type="match status" value="2"/>
</dbReference>
<dbReference type="SUPFAM" id="SSF103515">
    <property type="entry name" value="Autotransporter"/>
    <property type="match status" value="1"/>
</dbReference>
<dbReference type="InterPro" id="IPR011050">
    <property type="entry name" value="Pectin_lyase_fold/virulence"/>
</dbReference>
<keyword evidence="1 2" id="KW-0732">Signal</keyword>
<feature type="signal peptide" evidence="2">
    <location>
        <begin position="1"/>
        <end position="29"/>
    </location>
</feature>
<dbReference type="NCBIfam" id="TIGR02601">
    <property type="entry name" value="autotrns_rpt"/>
    <property type="match status" value="2"/>
</dbReference>
<dbReference type="Pfam" id="PF12951">
    <property type="entry name" value="PATR"/>
    <property type="match status" value="4"/>
</dbReference>
<feature type="chain" id="PRO_5045334730" evidence="2">
    <location>
        <begin position="30"/>
        <end position="1782"/>
    </location>
</feature>
<dbReference type="NCBIfam" id="TIGR01414">
    <property type="entry name" value="autotrans_barl"/>
    <property type="match status" value="1"/>
</dbReference>
<dbReference type="Proteomes" id="UP001496627">
    <property type="component" value="Unassembled WGS sequence"/>
</dbReference>
<dbReference type="NCBIfam" id="TIGR04393">
    <property type="entry name" value="rpt_T5SS_PEPC"/>
    <property type="match status" value="11"/>
</dbReference>
<dbReference type="Gene3D" id="2.160.20.20">
    <property type="match status" value="1"/>
</dbReference>
<dbReference type="InterPro" id="IPR013425">
    <property type="entry name" value="Autotrns_rpt"/>
</dbReference>
<organism evidence="4 5">
    <name type="scientific">Neorhizobium phenanthreniclasticum</name>
    <dbReference type="NCBI Taxonomy" id="3157917"/>
    <lineage>
        <taxon>Bacteria</taxon>
        <taxon>Pseudomonadati</taxon>
        <taxon>Pseudomonadota</taxon>
        <taxon>Alphaproteobacteria</taxon>
        <taxon>Hyphomicrobiales</taxon>
        <taxon>Rhizobiaceae</taxon>
        <taxon>Rhizobium/Agrobacterium group</taxon>
        <taxon>Neorhizobium</taxon>
    </lineage>
</organism>
<reference evidence="4 5" key="1">
    <citation type="submission" date="2024-05" db="EMBL/GenBank/DDBJ databases">
        <title>Neorhizobium sp. Rsf11, a plant growth promoting and heavy metal resistant PAH-degrader.</title>
        <authorList>
            <person name="Golubev S.N."/>
            <person name="Muratova A.Y."/>
            <person name="Markelova M.I."/>
        </authorList>
    </citation>
    <scope>NUCLEOTIDE SEQUENCE [LARGE SCALE GENOMIC DNA]</scope>
    <source>
        <strain evidence="4 5">Rsf11</strain>
    </source>
</reference>
<dbReference type="Gene3D" id="2.40.128.130">
    <property type="entry name" value="Autotransporter beta-domain"/>
    <property type="match status" value="1"/>
</dbReference>
<evidence type="ECO:0000259" key="3">
    <source>
        <dbReference type="PROSITE" id="PS51208"/>
    </source>
</evidence>
<dbReference type="InterPro" id="IPR036709">
    <property type="entry name" value="Autotransporte_beta_dom_sf"/>
</dbReference>
<protein>
    <submittedName>
        <fullName evidence="4">Autotransporter domain-containing protein</fullName>
    </submittedName>
</protein>
<accession>A0ABV0M611</accession>
<comment type="caution">
    <text evidence="4">The sequence shown here is derived from an EMBL/GenBank/DDBJ whole genome shotgun (WGS) entry which is preliminary data.</text>
</comment>
<evidence type="ECO:0000256" key="1">
    <source>
        <dbReference type="ARBA" id="ARBA00022729"/>
    </source>
</evidence>
<dbReference type="RefSeq" id="WP_348863747.1">
    <property type="nucleotide sequence ID" value="NZ_JBEAAL010000017.1"/>
</dbReference>
<keyword evidence="5" id="KW-1185">Reference proteome</keyword>
<evidence type="ECO:0000313" key="5">
    <source>
        <dbReference type="Proteomes" id="UP001496627"/>
    </source>
</evidence>